<dbReference type="SUPFAM" id="SSF53850">
    <property type="entry name" value="Periplasmic binding protein-like II"/>
    <property type="match status" value="1"/>
</dbReference>
<comment type="subcellular location">
    <subcellularLocation>
        <location evidence="1">Periplasm</location>
    </subcellularLocation>
</comment>
<keyword evidence="7" id="KW-1185">Reference proteome</keyword>
<evidence type="ECO:0000313" key="7">
    <source>
        <dbReference type="Proteomes" id="UP001149009"/>
    </source>
</evidence>
<dbReference type="EMBL" id="JAODNV010000016">
    <property type="protein sequence ID" value="MCT8991468.1"/>
    <property type="molecule type" value="Genomic_DNA"/>
</dbReference>
<sequence length="245" mass="26835">MSKKRIALAVALLGVLASGNSYAQTELRIGMRDDPGSLDPATNATFVGRVSLQSICDKLVDIDPMGNLVPMLATGWEWSDDGTEVTLSLRDGVVFHDGTSFDAEAVKYNIERYRTLPGSRRASELAVIDTVEVIDDLTVKFILSAPSVSLLTQLTDRAGMMVSPTAAEAVTPEEFAKAPVCAGPYKLAEYLPQERLVIEKFPDHWRADEYTFDRVTYLPITDTNVRLLNLRAGDLDLAENIAPND</sequence>
<comment type="caution">
    <text evidence="6">The sequence shown here is derived from an EMBL/GenBank/DDBJ whole genome shotgun (WGS) entry which is preliminary data.</text>
</comment>
<feature type="domain" description="Solute-binding protein family 5" evidence="5">
    <location>
        <begin position="68"/>
        <end position="244"/>
    </location>
</feature>
<evidence type="ECO:0000256" key="1">
    <source>
        <dbReference type="ARBA" id="ARBA00004418"/>
    </source>
</evidence>
<evidence type="ECO:0000256" key="3">
    <source>
        <dbReference type="ARBA" id="ARBA00022729"/>
    </source>
</evidence>
<accession>A0A9X2X9X4</accession>
<evidence type="ECO:0000313" key="6">
    <source>
        <dbReference type="EMBL" id="MCT8991468.1"/>
    </source>
</evidence>
<dbReference type="Gene3D" id="3.40.190.10">
    <property type="entry name" value="Periplasmic binding protein-like II"/>
    <property type="match status" value="1"/>
</dbReference>
<feature type="signal peptide" evidence="4">
    <location>
        <begin position="1"/>
        <end position="23"/>
    </location>
</feature>
<dbReference type="AlphaFoldDB" id="A0A9X2X9X4"/>
<evidence type="ECO:0000256" key="4">
    <source>
        <dbReference type="SAM" id="SignalP"/>
    </source>
</evidence>
<evidence type="ECO:0000256" key="2">
    <source>
        <dbReference type="ARBA" id="ARBA00005695"/>
    </source>
</evidence>
<proteinExistence type="inferred from homology"/>
<evidence type="ECO:0000259" key="5">
    <source>
        <dbReference type="Pfam" id="PF00496"/>
    </source>
</evidence>
<dbReference type="InterPro" id="IPR000914">
    <property type="entry name" value="SBP_5_dom"/>
</dbReference>
<reference evidence="6" key="1">
    <citation type="submission" date="2022-08" db="EMBL/GenBank/DDBJ databases">
        <title>Chelativorans sichuanense sp. nov., a paraffin oil-degrading bacterium isolated from a mixture of oil-based drill cuttings and paddy soil.</title>
        <authorList>
            <person name="Yu J."/>
            <person name="Liu H."/>
            <person name="Chen Q."/>
        </authorList>
    </citation>
    <scope>NUCLEOTIDE SEQUENCE</scope>
    <source>
        <strain evidence="6">SCAU 2101</strain>
    </source>
</reference>
<comment type="similarity">
    <text evidence="2">Belongs to the bacterial solute-binding protein 5 family.</text>
</comment>
<dbReference type="Pfam" id="PF00496">
    <property type="entry name" value="SBP_bac_5"/>
    <property type="match status" value="1"/>
</dbReference>
<dbReference type="GO" id="GO:1904680">
    <property type="term" value="F:peptide transmembrane transporter activity"/>
    <property type="evidence" value="ECO:0007669"/>
    <property type="project" value="TreeGrafter"/>
</dbReference>
<organism evidence="6 7">
    <name type="scientific">Chelativorans petroleitrophicus</name>
    <dbReference type="NCBI Taxonomy" id="2975484"/>
    <lineage>
        <taxon>Bacteria</taxon>
        <taxon>Pseudomonadati</taxon>
        <taxon>Pseudomonadota</taxon>
        <taxon>Alphaproteobacteria</taxon>
        <taxon>Hyphomicrobiales</taxon>
        <taxon>Phyllobacteriaceae</taxon>
        <taxon>Chelativorans</taxon>
    </lineage>
</organism>
<dbReference type="PANTHER" id="PTHR30290">
    <property type="entry name" value="PERIPLASMIC BINDING COMPONENT OF ABC TRANSPORTER"/>
    <property type="match status" value="1"/>
</dbReference>
<gene>
    <name evidence="6" type="ORF">NYR54_14385</name>
</gene>
<feature type="chain" id="PRO_5040932543" evidence="4">
    <location>
        <begin position="24"/>
        <end position="245"/>
    </location>
</feature>
<protein>
    <submittedName>
        <fullName evidence="6">ABC transporter substrate-binding protein</fullName>
    </submittedName>
</protein>
<name>A0A9X2X9X4_9HYPH</name>
<dbReference type="RefSeq" id="WP_261516399.1">
    <property type="nucleotide sequence ID" value="NZ_JAODNV010000016.1"/>
</dbReference>
<dbReference type="GO" id="GO:0015833">
    <property type="term" value="P:peptide transport"/>
    <property type="evidence" value="ECO:0007669"/>
    <property type="project" value="TreeGrafter"/>
</dbReference>
<dbReference type="Proteomes" id="UP001149009">
    <property type="component" value="Unassembled WGS sequence"/>
</dbReference>
<dbReference type="InterPro" id="IPR039424">
    <property type="entry name" value="SBP_5"/>
</dbReference>
<dbReference type="PANTHER" id="PTHR30290:SF38">
    <property type="entry name" value="D,D-DIPEPTIDE-BINDING PERIPLASMIC PROTEIN DDPA-RELATED"/>
    <property type="match status" value="1"/>
</dbReference>
<keyword evidence="3 4" id="KW-0732">Signal</keyword>